<comment type="caution">
    <text evidence="9">The sequence shown here is derived from an EMBL/GenBank/DDBJ whole genome shotgun (WGS) entry which is preliminary data.</text>
</comment>
<feature type="binding site" evidence="6">
    <location>
        <position position="102"/>
    </location>
    <ligand>
        <name>substrate</name>
    </ligand>
</feature>
<dbReference type="Proteomes" id="UP000221165">
    <property type="component" value="Unassembled WGS sequence"/>
</dbReference>
<protein>
    <recommendedName>
        <fullName evidence="8">Phosphoglycerate mutase</fullName>
        <ecNumber evidence="8">5.4.2.11</ecNumber>
    </recommendedName>
</protein>
<evidence type="ECO:0000256" key="2">
    <source>
        <dbReference type="ARBA" id="ARBA00006717"/>
    </source>
</evidence>
<feature type="binding site" evidence="6">
    <location>
        <position position="64"/>
    </location>
    <ligand>
        <name>substrate</name>
    </ligand>
</feature>
<accession>A0A2C6L0S6</accession>
<keyword evidence="4 8" id="KW-0413">Isomerase</keyword>
<organism evidence="9 10">
    <name type="scientific">Cystoisospora suis</name>
    <dbReference type="NCBI Taxonomy" id="483139"/>
    <lineage>
        <taxon>Eukaryota</taxon>
        <taxon>Sar</taxon>
        <taxon>Alveolata</taxon>
        <taxon>Apicomplexa</taxon>
        <taxon>Conoidasida</taxon>
        <taxon>Coccidia</taxon>
        <taxon>Eucoccidiorida</taxon>
        <taxon>Eimeriorina</taxon>
        <taxon>Sarcocystidae</taxon>
        <taxon>Cystoisospora</taxon>
    </lineage>
</organism>
<dbReference type="GO" id="GO:0004619">
    <property type="term" value="F:phosphoglycerate mutase activity"/>
    <property type="evidence" value="ECO:0007669"/>
    <property type="project" value="UniProtKB-EC"/>
</dbReference>
<keyword evidence="10" id="KW-1185">Reference proteome</keyword>
<evidence type="ECO:0000313" key="10">
    <source>
        <dbReference type="Proteomes" id="UP000221165"/>
    </source>
</evidence>
<dbReference type="FunFam" id="3.40.50.1240:FF:000003">
    <property type="entry name" value="2,3-bisphosphoglycerate-dependent phosphoglycerate mutase"/>
    <property type="match status" value="1"/>
</dbReference>
<evidence type="ECO:0000313" key="9">
    <source>
        <dbReference type="EMBL" id="PHJ22269.1"/>
    </source>
</evidence>
<feature type="active site" description="Proton donor/acceptor" evidence="5">
    <location>
        <position position="91"/>
    </location>
</feature>
<feature type="binding site" evidence="6">
    <location>
        <begin position="25"/>
        <end position="26"/>
    </location>
    <ligand>
        <name>substrate</name>
    </ligand>
</feature>
<evidence type="ECO:0000256" key="6">
    <source>
        <dbReference type="PIRSR" id="PIRSR613078-2"/>
    </source>
</evidence>
<evidence type="ECO:0000256" key="1">
    <source>
        <dbReference type="ARBA" id="ARBA00000380"/>
    </source>
</evidence>
<proteinExistence type="inferred from homology"/>
<name>A0A2C6L0S6_9APIC</name>
<dbReference type="EC" id="5.4.2.11" evidence="8"/>
<feature type="active site" description="Tele-phosphohistidine intermediate" evidence="5">
    <location>
        <position position="13"/>
    </location>
</feature>
<dbReference type="NCBIfam" id="NF010713">
    <property type="entry name" value="PRK14115.1"/>
    <property type="match status" value="1"/>
</dbReference>
<dbReference type="InterPro" id="IPR005952">
    <property type="entry name" value="Phosphogly_mut1"/>
</dbReference>
<dbReference type="RefSeq" id="XP_067923946.1">
    <property type="nucleotide sequence ID" value="XM_068064076.1"/>
</dbReference>
<dbReference type="SMART" id="SM00855">
    <property type="entry name" value="PGAM"/>
    <property type="match status" value="1"/>
</dbReference>
<evidence type="ECO:0000256" key="7">
    <source>
        <dbReference type="PIRSR" id="PIRSR613078-3"/>
    </source>
</evidence>
<dbReference type="Pfam" id="PF00300">
    <property type="entry name" value="His_Phos_1"/>
    <property type="match status" value="1"/>
</dbReference>
<evidence type="ECO:0000256" key="3">
    <source>
        <dbReference type="ARBA" id="ARBA00023152"/>
    </source>
</evidence>
<dbReference type="HAMAP" id="MF_01039">
    <property type="entry name" value="PGAM_GpmA"/>
    <property type="match status" value="1"/>
</dbReference>
<feature type="binding site" evidence="6">
    <location>
        <begin position="91"/>
        <end position="94"/>
    </location>
    <ligand>
        <name>substrate</name>
    </ligand>
</feature>
<feature type="binding site" evidence="6">
    <location>
        <begin position="12"/>
        <end position="19"/>
    </location>
    <ligand>
        <name>substrate</name>
    </ligand>
</feature>
<dbReference type="PANTHER" id="PTHR11931">
    <property type="entry name" value="PHOSPHOGLYCERATE MUTASE"/>
    <property type="match status" value="1"/>
</dbReference>
<evidence type="ECO:0000256" key="4">
    <source>
        <dbReference type="ARBA" id="ARBA00023235"/>
    </source>
</evidence>
<dbReference type="SUPFAM" id="SSF53254">
    <property type="entry name" value="Phosphoglycerate mutase-like"/>
    <property type="match status" value="1"/>
</dbReference>
<dbReference type="NCBIfam" id="TIGR01258">
    <property type="entry name" value="pgm_1"/>
    <property type="match status" value="1"/>
</dbReference>
<comment type="catalytic activity">
    <reaction evidence="1 8">
        <text>(2R)-2-phosphoglycerate = (2R)-3-phosphoglycerate</text>
        <dbReference type="Rhea" id="RHEA:15901"/>
        <dbReference type="ChEBI" id="CHEBI:58272"/>
        <dbReference type="ChEBI" id="CHEBI:58289"/>
        <dbReference type="EC" id="5.4.2.11"/>
    </reaction>
</comment>
<sequence>MTKGKYTLVLIRHGESTWNKENRFTGWTDVPLSPEGEQEAVEAAKALKEKGFKFDVAFTSVLQRAVVTCWTVLKGTDMCHVPVKNSWRLNERHYGALQGLNKAETAAKHGEDQVKIWRRSYDIPPPALEKTDSRWPGAQEVYRNIPKETLPFTECLKDTVERVLPFWFDHIAPAIMEGKRVLVAAHGNSLRGLVKHLDKMSDAAVLELNIPTGVPLIYELDEDLQPVKHYYLMDEKELKAKMEAVANQGKAK</sequence>
<dbReference type="AlphaFoldDB" id="A0A2C6L0S6"/>
<comment type="similarity">
    <text evidence="2 8">Belongs to the phosphoglycerate mutase family. BPG-dependent PGAM subfamily.</text>
</comment>
<dbReference type="InterPro" id="IPR013078">
    <property type="entry name" value="His_Pase_superF_clade-1"/>
</dbReference>
<evidence type="ECO:0000256" key="8">
    <source>
        <dbReference type="RuleBase" id="RU004511"/>
    </source>
</evidence>
<dbReference type="GO" id="GO:0006096">
    <property type="term" value="P:glycolytic process"/>
    <property type="evidence" value="ECO:0007669"/>
    <property type="project" value="UniProtKB-KW"/>
</dbReference>
<dbReference type="GeneID" id="94427287"/>
<dbReference type="CDD" id="cd07067">
    <property type="entry name" value="HP_PGM_like"/>
    <property type="match status" value="1"/>
</dbReference>
<dbReference type="InterPro" id="IPR001345">
    <property type="entry name" value="PG/BPGM_mutase_AS"/>
</dbReference>
<keyword evidence="3 8" id="KW-0324">Glycolysis</keyword>
<evidence type="ECO:0000256" key="5">
    <source>
        <dbReference type="PIRSR" id="PIRSR613078-1"/>
    </source>
</evidence>
<dbReference type="OrthoDB" id="354304at2759"/>
<dbReference type="PIRSF" id="PIRSF000709">
    <property type="entry name" value="6PFK_2-Ptase"/>
    <property type="match status" value="1"/>
</dbReference>
<dbReference type="Gene3D" id="3.40.50.1240">
    <property type="entry name" value="Phosphoglycerate mutase-like"/>
    <property type="match status" value="1"/>
</dbReference>
<gene>
    <name evidence="9" type="ORF">CSUI_003881</name>
</gene>
<feature type="binding site" evidence="6">
    <location>
        <begin position="118"/>
        <end position="119"/>
    </location>
    <ligand>
        <name>substrate</name>
    </ligand>
</feature>
<dbReference type="EMBL" id="MIGC01001749">
    <property type="protein sequence ID" value="PHJ22269.1"/>
    <property type="molecule type" value="Genomic_DNA"/>
</dbReference>
<dbReference type="InterPro" id="IPR029033">
    <property type="entry name" value="His_PPase_superfam"/>
</dbReference>
<feature type="binding site" evidence="6">
    <location>
        <begin position="187"/>
        <end position="188"/>
    </location>
    <ligand>
        <name>substrate</name>
    </ligand>
</feature>
<feature type="site" description="Transition state stabilizer" evidence="7">
    <location>
        <position position="186"/>
    </location>
</feature>
<dbReference type="VEuPathDB" id="ToxoDB:CSUI_003881"/>
<reference evidence="9 10" key="1">
    <citation type="journal article" date="2017" name="Int. J. Parasitol.">
        <title>The genome of the protozoan parasite Cystoisospora suis and a reverse vaccinology approach to identify vaccine candidates.</title>
        <authorList>
            <person name="Palmieri N."/>
            <person name="Shrestha A."/>
            <person name="Ruttkowski B."/>
            <person name="Beck T."/>
            <person name="Vogl C."/>
            <person name="Tomley F."/>
            <person name="Blake D.P."/>
            <person name="Joachim A."/>
        </authorList>
    </citation>
    <scope>NUCLEOTIDE SEQUENCE [LARGE SCALE GENOMIC DNA]</scope>
    <source>
        <strain evidence="9 10">Wien I</strain>
    </source>
</reference>
<dbReference type="PROSITE" id="PS00175">
    <property type="entry name" value="PG_MUTASE"/>
    <property type="match status" value="1"/>
</dbReference>